<comment type="similarity">
    <text evidence="2 10">Belongs to the peptidase M14 family.</text>
</comment>
<evidence type="ECO:0000256" key="7">
    <source>
        <dbReference type="ARBA" id="ARBA00022801"/>
    </source>
</evidence>
<keyword evidence="4" id="KW-0645">Protease</keyword>
<evidence type="ECO:0000256" key="9">
    <source>
        <dbReference type="ARBA" id="ARBA00023049"/>
    </source>
</evidence>
<reference evidence="13" key="1">
    <citation type="journal article" date="2020" name="Fungal Divers.">
        <title>Resolving the Mortierellaceae phylogeny through synthesis of multi-gene phylogenetics and phylogenomics.</title>
        <authorList>
            <person name="Vandepol N."/>
            <person name="Liber J."/>
            <person name="Desiro A."/>
            <person name="Na H."/>
            <person name="Kennedy M."/>
            <person name="Barry K."/>
            <person name="Grigoriev I.V."/>
            <person name="Miller A.N."/>
            <person name="O'Donnell K."/>
            <person name="Stajich J.E."/>
            <person name="Bonito G."/>
        </authorList>
    </citation>
    <scope>NUCLEOTIDE SEQUENCE</scope>
    <source>
        <strain evidence="13">NRRL 2769</strain>
    </source>
</reference>
<name>A0A9P6N2W2_9FUNG</name>
<dbReference type="Proteomes" id="UP000703661">
    <property type="component" value="Unassembled WGS sequence"/>
</dbReference>
<evidence type="ECO:0000313" key="13">
    <source>
        <dbReference type="EMBL" id="KAG0021775.1"/>
    </source>
</evidence>
<keyword evidence="9" id="KW-0482">Metalloprotease</keyword>
<sequence length="530" mass="60662">MKNILSISVVLSFALLASQSSAQRCHMDYNDQISVIEDVNADIDFSNNGAQVIFGGRRGPHRIEHYEEPFNVKKVTYPRELENHALVRFNVRKHHIEFPIPAQFASLTASQDPVETMLENLDVWSRSRDSDFVLAHFTDLQFKLFERTMRLKGIPESEDDWKVVERDLQRVADEDAQNIYLAALDVQLANLGKKKKKGGKKPERRVDFDTWFSNYHTHTEIKDFYLQIADDYPELITFIPSIGKTVEGRDIFAIKLTAKEKDGSVREKPQIWWQGLQHAREWAGGSTVQYLTHHFATNYGKNTQITSILDDTEFIIVPIMNIDGYDYTWTRNRLWRKNRRNNGLGAWGVDLNRNWDDHFAEGGSSGFPWSETYHGPFAASEPEVQAMQDFFGAQKRIVGAIDFHCYSQLVLRPEGWTTTPSPHEKEHKFVGDKIVSLIKSVHGKKYISEPSVALYKTTGAGSDWFYGEKATEANNGQRVYSYTIELRPSDTNPGGRSGFILPPEEIIPLGEEIANAMEFFVDYVVKNPLK</sequence>
<evidence type="ECO:0000256" key="2">
    <source>
        <dbReference type="ARBA" id="ARBA00005988"/>
    </source>
</evidence>
<dbReference type="Pfam" id="PF00246">
    <property type="entry name" value="Peptidase_M14"/>
    <property type="match status" value="1"/>
</dbReference>
<accession>A0A9P6N2W2</accession>
<keyword evidence="3" id="KW-0121">Carboxypeptidase</keyword>
<dbReference type="GO" id="GO:0004181">
    <property type="term" value="F:metallocarboxypeptidase activity"/>
    <property type="evidence" value="ECO:0007669"/>
    <property type="project" value="InterPro"/>
</dbReference>
<keyword evidence="14" id="KW-1185">Reference proteome</keyword>
<dbReference type="AlphaFoldDB" id="A0A9P6N2W2"/>
<gene>
    <name evidence="13" type="ORF">BGZ80_001734</name>
</gene>
<feature type="signal peptide" evidence="11">
    <location>
        <begin position="1"/>
        <end position="22"/>
    </location>
</feature>
<dbReference type="OrthoDB" id="3626597at2759"/>
<proteinExistence type="inferred from homology"/>
<evidence type="ECO:0000259" key="12">
    <source>
        <dbReference type="PROSITE" id="PS52035"/>
    </source>
</evidence>
<dbReference type="Gene3D" id="3.40.630.10">
    <property type="entry name" value="Zn peptidases"/>
    <property type="match status" value="1"/>
</dbReference>
<dbReference type="PROSITE" id="PS52035">
    <property type="entry name" value="PEPTIDASE_M14"/>
    <property type="match status" value="1"/>
</dbReference>
<dbReference type="EMBL" id="JAAAID010000140">
    <property type="protein sequence ID" value="KAG0021775.1"/>
    <property type="molecule type" value="Genomic_DNA"/>
</dbReference>
<comment type="caution">
    <text evidence="13">The sequence shown here is derived from an EMBL/GenBank/DDBJ whole genome shotgun (WGS) entry which is preliminary data.</text>
</comment>
<dbReference type="PRINTS" id="PR00765">
    <property type="entry name" value="CRBOXYPTASEA"/>
</dbReference>
<dbReference type="InterPro" id="IPR000834">
    <property type="entry name" value="Peptidase_M14"/>
</dbReference>
<keyword evidence="5" id="KW-0479">Metal-binding</keyword>
<protein>
    <recommendedName>
        <fullName evidence="12">Peptidase M14 domain-containing protein</fullName>
    </recommendedName>
</protein>
<dbReference type="GO" id="GO:0006508">
    <property type="term" value="P:proteolysis"/>
    <property type="evidence" value="ECO:0007669"/>
    <property type="project" value="UniProtKB-KW"/>
</dbReference>
<dbReference type="CDD" id="cd03860">
    <property type="entry name" value="M14_CP_A-B_like"/>
    <property type="match status" value="1"/>
</dbReference>
<comment type="cofactor">
    <cofactor evidence="1">
        <name>Zn(2+)</name>
        <dbReference type="ChEBI" id="CHEBI:29105"/>
    </cofactor>
</comment>
<organism evidence="13 14">
    <name type="scientific">Entomortierella chlamydospora</name>
    <dbReference type="NCBI Taxonomy" id="101097"/>
    <lineage>
        <taxon>Eukaryota</taxon>
        <taxon>Fungi</taxon>
        <taxon>Fungi incertae sedis</taxon>
        <taxon>Mucoromycota</taxon>
        <taxon>Mortierellomycotina</taxon>
        <taxon>Mortierellomycetes</taxon>
        <taxon>Mortierellales</taxon>
        <taxon>Mortierellaceae</taxon>
        <taxon>Entomortierella</taxon>
    </lineage>
</organism>
<evidence type="ECO:0000256" key="1">
    <source>
        <dbReference type="ARBA" id="ARBA00001947"/>
    </source>
</evidence>
<keyword evidence="8" id="KW-0862">Zinc</keyword>
<keyword evidence="7" id="KW-0378">Hydrolase</keyword>
<dbReference type="SMART" id="SM00631">
    <property type="entry name" value="Zn_pept"/>
    <property type="match status" value="1"/>
</dbReference>
<keyword evidence="6 11" id="KW-0732">Signal</keyword>
<feature type="domain" description="Peptidase M14" evidence="12">
    <location>
        <begin position="214"/>
        <end position="524"/>
    </location>
</feature>
<evidence type="ECO:0000256" key="3">
    <source>
        <dbReference type="ARBA" id="ARBA00022645"/>
    </source>
</evidence>
<evidence type="ECO:0000256" key="8">
    <source>
        <dbReference type="ARBA" id="ARBA00022833"/>
    </source>
</evidence>
<dbReference type="PANTHER" id="PTHR11705">
    <property type="entry name" value="PROTEASE FAMILY M14 CARBOXYPEPTIDASE A,B"/>
    <property type="match status" value="1"/>
</dbReference>
<feature type="active site" description="Proton donor/acceptor" evidence="10">
    <location>
        <position position="485"/>
    </location>
</feature>
<dbReference type="PANTHER" id="PTHR11705:SF143">
    <property type="entry name" value="SLL0236 PROTEIN"/>
    <property type="match status" value="1"/>
</dbReference>
<evidence type="ECO:0000256" key="4">
    <source>
        <dbReference type="ARBA" id="ARBA00022670"/>
    </source>
</evidence>
<dbReference type="SUPFAM" id="SSF53187">
    <property type="entry name" value="Zn-dependent exopeptidases"/>
    <property type="match status" value="1"/>
</dbReference>
<evidence type="ECO:0000256" key="5">
    <source>
        <dbReference type="ARBA" id="ARBA00022723"/>
    </source>
</evidence>
<evidence type="ECO:0000256" key="11">
    <source>
        <dbReference type="SAM" id="SignalP"/>
    </source>
</evidence>
<evidence type="ECO:0000313" key="14">
    <source>
        <dbReference type="Proteomes" id="UP000703661"/>
    </source>
</evidence>
<dbReference type="GO" id="GO:0008270">
    <property type="term" value="F:zinc ion binding"/>
    <property type="evidence" value="ECO:0007669"/>
    <property type="project" value="InterPro"/>
</dbReference>
<evidence type="ECO:0000256" key="6">
    <source>
        <dbReference type="ARBA" id="ARBA00022729"/>
    </source>
</evidence>
<dbReference type="GO" id="GO:0005615">
    <property type="term" value="C:extracellular space"/>
    <property type="evidence" value="ECO:0007669"/>
    <property type="project" value="TreeGrafter"/>
</dbReference>
<evidence type="ECO:0000256" key="10">
    <source>
        <dbReference type="PROSITE-ProRule" id="PRU01379"/>
    </source>
</evidence>
<feature type="chain" id="PRO_5040323081" description="Peptidase M14 domain-containing protein" evidence="11">
    <location>
        <begin position="23"/>
        <end position="530"/>
    </location>
</feature>
<dbReference type="FunFam" id="3.40.630.10:FF:000084">
    <property type="entry name" value="Carboxypeptidase B2"/>
    <property type="match status" value="1"/>
</dbReference>